<dbReference type="GeneID" id="119727629"/>
<proteinExistence type="predicted"/>
<dbReference type="AlphaFoldDB" id="A0A913ZWT0"/>
<keyword evidence="3" id="KW-1185">Reference proteome</keyword>
<evidence type="ECO:0008006" key="4">
    <source>
        <dbReference type="Google" id="ProtNLM"/>
    </source>
</evidence>
<evidence type="ECO:0000256" key="1">
    <source>
        <dbReference type="SAM" id="MobiDB-lite"/>
    </source>
</evidence>
<dbReference type="Proteomes" id="UP000887568">
    <property type="component" value="Unplaced"/>
</dbReference>
<reference evidence="2" key="1">
    <citation type="submission" date="2022-11" db="UniProtKB">
        <authorList>
            <consortium name="EnsemblMetazoa"/>
        </authorList>
    </citation>
    <scope>IDENTIFICATION</scope>
</reference>
<accession>A0A913ZWT0</accession>
<feature type="compositionally biased region" description="Basic and acidic residues" evidence="1">
    <location>
        <begin position="46"/>
        <end position="67"/>
    </location>
</feature>
<name>A0A913ZWT0_PATMI</name>
<evidence type="ECO:0000313" key="3">
    <source>
        <dbReference type="Proteomes" id="UP000887568"/>
    </source>
</evidence>
<organism evidence="2 3">
    <name type="scientific">Patiria miniata</name>
    <name type="common">Bat star</name>
    <name type="synonym">Asterina miniata</name>
    <dbReference type="NCBI Taxonomy" id="46514"/>
    <lineage>
        <taxon>Eukaryota</taxon>
        <taxon>Metazoa</taxon>
        <taxon>Echinodermata</taxon>
        <taxon>Eleutherozoa</taxon>
        <taxon>Asterozoa</taxon>
        <taxon>Asteroidea</taxon>
        <taxon>Valvatacea</taxon>
        <taxon>Valvatida</taxon>
        <taxon>Asterinidae</taxon>
        <taxon>Patiria</taxon>
    </lineage>
</organism>
<protein>
    <recommendedName>
        <fullName evidence="4">Microtubule-associated protein Jupiter</fullName>
    </recommendedName>
</protein>
<feature type="compositionally biased region" description="Pro residues" evidence="1">
    <location>
        <begin position="91"/>
        <end position="103"/>
    </location>
</feature>
<feature type="compositionally biased region" description="Low complexity" evidence="1">
    <location>
        <begin position="104"/>
        <end position="113"/>
    </location>
</feature>
<dbReference type="EnsemblMetazoa" id="XM_038199593.1">
    <property type="protein sequence ID" value="XP_038055521.1"/>
    <property type="gene ID" value="LOC119727629"/>
</dbReference>
<sequence length="154" mass="15981">MTSTGNCVGMETVAKPTSRVLAPPGGKTNIALGGYGEDTASATKRQTKEEVEEEKLQAQKQAQKELYKPSPPQPIRPAVGNNPVTGEPNRAGPPEPASEPAPEPASDQEPSPSGRRAKPPKLDPASMPAAGGRVENKAPIKRQPPGGKDSGIFG</sequence>
<feature type="region of interest" description="Disordered" evidence="1">
    <location>
        <begin position="1"/>
        <end position="154"/>
    </location>
</feature>
<dbReference type="RefSeq" id="XP_038055521.1">
    <property type="nucleotide sequence ID" value="XM_038199593.1"/>
</dbReference>
<evidence type="ECO:0000313" key="2">
    <source>
        <dbReference type="EnsemblMetazoa" id="XP_038055521.1"/>
    </source>
</evidence>
<dbReference type="OrthoDB" id="10071234at2759"/>